<keyword evidence="3" id="KW-0808">Transferase</keyword>
<dbReference type="GO" id="GO:0016757">
    <property type="term" value="F:glycosyltransferase activity"/>
    <property type="evidence" value="ECO:0007669"/>
    <property type="project" value="UniProtKB-KW"/>
</dbReference>
<dbReference type="InterPro" id="IPR044174">
    <property type="entry name" value="BC10-like"/>
</dbReference>
<evidence type="ECO:0000256" key="2">
    <source>
        <dbReference type="ARBA" id="ARBA00022676"/>
    </source>
</evidence>
<keyword evidence="4" id="KW-0472">Membrane</keyword>
<dbReference type="EMBL" id="JAAGAX010000002">
    <property type="protein sequence ID" value="KAF2322573.1"/>
    <property type="molecule type" value="Genomic_DNA"/>
</dbReference>
<evidence type="ECO:0000256" key="4">
    <source>
        <dbReference type="ARBA" id="ARBA00023136"/>
    </source>
</evidence>
<evidence type="ECO:0000256" key="5">
    <source>
        <dbReference type="ARBA" id="ARBA00023180"/>
    </source>
</evidence>
<comment type="caution">
    <text evidence="6">The sequence shown here is derived from an EMBL/GenBank/DDBJ whole genome shotgun (WGS) entry which is preliminary data.</text>
</comment>
<dbReference type="PANTHER" id="PTHR31042">
    <property type="entry name" value="CORE-2/I-BRANCHING BETA-1,6-N-ACETYLGLUCOSAMINYLTRANSFERASE FAMILY PROTEIN-RELATED"/>
    <property type="match status" value="1"/>
</dbReference>
<evidence type="ECO:0000313" key="6">
    <source>
        <dbReference type="EMBL" id="KAF2322573.1"/>
    </source>
</evidence>
<comment type="subcellular location">
    <subcellularLocation>
        <location evidence="1">Membrane</location>
        <topology evidence="1">Single-pass type II membrane protein</topology>
    </subcellularLocation>
</comment>
<evidence type="ECO:0000256" key="3">
    <source>
        <dbReference type="ARBA" id="ARBA00022679"/>
    </source>
</evidence>
<proteinExistence type="predicted"/>
<dbReference type="PANTHER" id="PTHR31042:SF111">
    <property type="entry name" value="CORE-2_I-BRANCHING BETA-1,6-N-ACETYLGLUCOSAMINYLTRANSFERASE FAMILY PROTEIN"/>
    <property type="match status" value="1"/>
</dbReference>
<dbReference type="AlphaFoldDB" id="A0A6A6ND36"/>
<keyword evidence="7" id="KW-1185">Reference proteome</keyword>
<evidence type="ECO:0000313" key="7">
    <source>
        <dbReference type="Proteomes" id="UP000467840"/>
    </source>
</evidence>
<dbReference type="InterPro" id="IPR003406">
    <property type="entry name" value="Glyco_trans_14"/>
</dbReference>
<keyword evidence="2" id="KW-0328">Glycosyltransferase</keyword>
<dbReference type="Proteomes" id="UP000467840">
    <property type="component" value="Chromosome 11"/>
</dbReference>
<gene>
    <name evidence="6" type="ORF">GH714_019067</name>
</gene>
<accession>A0A6A6ND36</accession>
<dbReference type="GO" id="GO:0016020">
    <property type="term" value="C:membrane"/>
    <property type="evidence" value="ECO:0007669"/>
    <property type="project" value="UniProtKB-SubCell"/>
</dbReference>
<protein>
    <submittedName>
        <fullName evidence="6">Uncharacterized protein</fullName>
    </submittedName>
</protein>
<keyword evidence="5" id="KW-0325">Glycoprotein</keyword>
<evidence type="ECO:0000256" key="1">
    <source>
        <dbReference type="ARBA" id="ARBA00004606"/>
    </source>
</evidence>
<reference evidence="6 7" key="1">
    <citation type="journal article" date="2020" name="Mol. Plant">
        <title>The Chromosome-Based Rubber Tree Genome Provides New Insights into Spurge Genome Evolution and Rubber Biosynthesis.</title>
        <authorList>
            <person name="Liu J."/>
            <person name="Shi C."/>
            <person name="Shi C.C."/>
            <person name="Li W."/>
            <person name="Zhang Q.J."/>
            <person name="Zhang Y."/>
            <person name="Li K."/>
            <person name="Lu H.F."/>
            <person name="Shi C."/>
            <person name="Zhu S.T."/>
            <person name="Xiao Z.Y."/>
            <person name="Nan H."/>
            <person name="Yue Y."/>
            <person name="Zhu X.G."/>
            <person name="Wu Y."/>
            <person name="Hong X.N."/>
            <person name="Fan G.Y."/>
            <person name="Tong Y."/>
            <person name="Zhang D."/>
            <person name="Mao C.L."/>
            <person name="Liu Y.L."/>
            <person name="Hao S.J."/>
            <person name="Liu W.Q."/>
            <person name="Lv M.Q."/>
            <person name="Zhang H.B."/>
            <person name="Liu Y."/>
            <person name="Hu-Tang G.R."/>
            <person name="Wang J.P."/>
            <person name="Wang J.H."/>
            <person name="Sun Y.H."/>
            <person name="Ni S.B."/>
            <person name="Chen W.B."/>
            <person name="Zhang X.C."/>
            <person name="Jiao Y.N."/>
            <person name="Eichler E.E."/>
            <person name="Li G.H."/>
            <person name="Liu X."/>
            <person name="Gao L.Z."/>
        </authorList>
    </citation>
    <scope>NUCLEOTIDE SEQUENCE [LARGE SCALE GENOMIC DNA]</scope>
    <source>
        <strain evidence="7">cv. GT1</strain>
        <tissue evidence="6">Leaf</tissue>
    </source>
</reference>
<organism evidence="6 7">
    <name type="scientific">Hevea brasiliensis</name>
    <name type="common">Para rubber tree</name>
    <name type="synonym">Siphonia brasiliensis</name>
    <dbReference type="NCBI Taxonomy" id="3981"/>
    <lineage>
        <taxon>Eukaryota</taxon>
        <taxon>Viridiplantae</taxon>
        <taxon>Streptophyta</taxon>
        <taxon>Embryophyta</taxon>
        <taxon>Tracheophyta</taxon>
        <taxon>Spermatophyta</taxon>
        <taxon>Magnoliopsida</taxon>
        <taxon>eudicotyledons</taxon>
        <taxon>Gunneridae</taxon>
        <taxon>Pentapetalae</taxon>
        <taxon>rosids</taxon>
        <taxon>fabids</taxon>
        <taxon>Malpighiales</taxon>
        <taxon>Euphorbiaceae</taxon>
        <taxon>Crotonoideae</taxon>
        <taxon>Micrandreae</taxon>
        <taxon>Hevea</taxon>
    </lineage>
</organism>
<sequence length="439" mass="50854">MVSDVKYYPVFREHCKPPCYMDEHYLPTLVTKILPELNSNRSITWVDWSAGGPHPARFLRKDVSEEFLNRIRNGINCTYNGSITKVCFLFARKFHPSTLEPLLRIAPALLATGVILSSYLKNISFNFHVTQFSVSATTAIPQAPSIKNETSVLPRVGLKEYLKVPTDAKHDMEDEELLWRASMVPRINQYPFDRVPKIAFLFLTKGPVLMAPLWEKFFKGHQGLYSIYVHSSPSYNESYPESPVFHGRRIPASVLFSSQACIPLFNFSTVYSYLMNSTKNFVEAYDLEGPVGRGRYSHHMSPEITIEQWRKGSQWFEMDRQLALEVISDQKYFPIFQKYCKGPCYADEHYLPTFVSMKHGKRNSNRTLTWVDWSRGGPHPARFIRTEVTVEFLERLRSGRKCEYNGNSSTTCFLFARKFMPTALDRLLRFAPKVMHFNR</sequence>
<name>A0A6A6ND36_HEVBR</name>
<dbReference type="Pfam" id="PF02485">
    <property type="entry name" value="Branch"/>
    <property type="match status" value="3"/>
</dbReference>